<protein>
    <submittedName>
        <fullName evidence="2">Uncharacterized protein</fullName>
    </submittedName>
</protein>
<proteinExistence type="predicted"/>
<organism evidence="2 5">
    <name type="scientific">Deinococcus wulumuqiensis</name>
    <dbReference type="NCBI Taxonomy" id="980427"/>
    <lineage>
        <taxon>Bacteria</taxon>
        <taxon>Thermotogati</taxon>
        <taxon>Deinococcota</taxon>
        <taxon>Deinococci</taxon>
        <taxon>Deinococcales</taxon>
        <taxon>Deinococcaceae</taxon>
        <taxon>Deinococcus</taxon>
    </lineage>
</organism>
<reference evidence="3" key="1">
    <citation type="journal article" date="2014" name="Int. J. Syst. Evol. Microbiol.">
        <title>Complete genome of a new Firmicutes species belonging to the dominant human colonic microbiota ('Ruminococcus bicirculans') reveals two chromosomes and a selective capacity to utilize plant glucans.</title>
        <authorList>
            <consortium name="NISC Comparative Sequencing Program"/>
            <person name="Wegmann U."/>
            <person name="Louis P."/>
            <person name="Goesmann A."/>
            <person name="Henrissat B."/>
            <person name="Duncan S.H."/>
            <person name="Flint H.J."/>
        </authorList>
    </citation>
    <scope>NUCLEOTIDE SEQUENCE</scope>
    <source>
        <strain evidence="3">CGMCC 1.8884</strain>
    </source>
</reference>
<keyword evidence="1" id="KW-0812">Transmembrane</keyword>
<dbReference type="AlphaFoldDB" id="A0AAV4K5M1"/>
<reference evidence="2" key="2">
    <citation type="journal article" date="2014" name="Int. J. Syst. Evol. Microbiol.">
        <title>Complete genome sequence of Corynebacterium casei LMG S-19264T (=DSM 44701T), isolated from a smear-ripened cheese.</title>
        <authorList>
            <consortium name="US DOE Joint Genome Institute (JGI-PGF)"/>
            <person name="Walter F."/>
            <person name="Albersmeier A."/>
            <person name="Kalinowski J."/>
            <person name="Ruckert C."/>
        </authorList>
    </citation>
    <scope>NUCLEOTIDE SEQUENCE</scope>
    <source>
        <strain evidence="2">CGMCC 1.8885</strain>
    </source>
</reference>
<keyword evidence="4" id="KW-1185">Reference proteome</keyword>
<keyword evidence="1" id="KW-0472">Membrane</keyword>
<comment type="caution">
    <text evidence="2">The sequence shown here is derived from an EMBL/GenBank/DDBJ whole genome shotgun (WGS) entry which is preliminary data.</text>
</comment>
<dbReference type="Proteomes" id="UP000630135">
    <property type="component" value="Unassembled WGS sequence"/>
</dbReference>
<feature type="transmembrane region" description="Helical" evidence="1">
    <location>
        <begin position="6"/>
        <end position="24"/>
    </location>
</feature>
<name>A0AAV4K5M1_9DEIO</name>
<dbReference type="EMBL" id="BMLZ01000018">
    <property type="protein sequence ID" value="GGP30006.1"/>
    <property type="molecule type" value="Genomic_DNA"/>
</dbReference>
<feature type="transmembrane region" description="Helical" evidence="1">
    <location>
        <begin position="36"/>
        <end position="56"/>
    </location>
</feature>
<keyword evidence="1" id="KW-1133">Transmembrane helix</keyword>
<dbReference type="GeneID" id="59164432"/>
<reference evidence="4" key="3">
    <citation type="journal article" date="2019" name="Int. J. Syst. Evol. Microbiol.">
        <title>The Global Catalogue of Microorganisms (GCM) 10K type strain sequencing project: providing services to taxonomists for standard genome sequencing and annotation.</title>
        <authorList>
            <consortium name="The Broad Institute Genomics Platform"/>
            <consortium name="The Broad Institute Genome Sequencing Center for Infectious Disease"/>
            <person name="Wu L."/>
            <person name="Ma J."/>
        </authorList>
    </citation>
    <scope>NUCLEOTIDE SEQUENCE [LARGE SCALE GENOMIC DNA]</scope>
    <source>
        <strain evidence="4">CGMCC 1.8884</strain>
    </source>
</reference>
<evidence type="ECO:0000313" key="3">
    <source>
        <dbReference type="EMBL" id="GGP30006.1"/>
    </source>
</evidence>
<dbReference type="Proteomes" id="UP000652720">
    <property type="component" value="Unassembled WGS sequence"/>
</dbReference>
<dbReference type="RefSeq" id="WP_017869970.1">
    <property type="nucleotide sequence ID" value="NZ_BMLZ01000018.1"/>
</dbReference>
<reference evidence="2" key="4">
    <citation type="submission" date="2023-08" db="EMBL/GenBank/DDBJ databases">
        <authorList>
            <person name="Sun Q."/>
            <person name="Zhou Y."/>
        </authorList>
    </citation>
    <scope>NUCLEOTIDE SEQUENCE</scope>
    <source>
        <strain evidence="3">CGMCC 1.8884</strain>
        <strain evidence="2">CGMCC 1.8885</strain>
    </source>
</reference>
<gene>
    <name evidence="3" type="ORF">GCM10008021_16570</name>
    <name evidence="2" type="ORF">GCM10010914_22330</name>
</gene>
<evidence type="ECO:0000256" key="1">
    <source>
        <dbReference type="SAM" id="Phobius"/>
    </source>
</evidence>
<evidence type="ECO:0000313" key="4">
    <source>
        <dbReference type="Proteomes" id="UP000630135"/>
    </source>
</evidence>
<evidence type="ECO:0000313" key="5">
    <source>
        <dbReference type="Proteomes" id="UP000652720"/>
    </source>
</evidence>
<sequence>MSWFSLFVWTVYAYSLGASAWLAYQHAPLVFPKWGHIIRWLPGLFVITYYTLNWFFPHPAIKAVQDGTTVALGSDLRFQSSVTALSLSLYILARRAGRTE</sequence>
<accession>A0AAV4K5M1</accession>
<dbReference type="EMBL" id="BMMA01000022">
    <property type="protein sequence ID" value="GGI87381.1"/>
    <property type="molecule type" value="Genomic_DNA"/>
</dbReference>
<evidence type="ECO:0000313" key="2">
    <source>
        <dbReference type="EMBL" id="GGI87381.1"/>
    </source>
</evidence>